<reference evidence="1 2" key="1">
    <citation type="submission" date="2019-03" db="EMBL/GenBank/DDBJ databases">
        <title>First draft genome of Liparis tanakae, snailfish: a comprehensive survey of snailfish specific genes.</title>
        <authorList>
            <person name="Kim W."/>
            <person name="Song I."/>
            <person name="Jeong J.-H."/>
            <person name="Kim D."/>
            <person name="Kim S."/>
            <person name="Ryu S."/>
            <person name="Song J.Y."/>
            <person name="Lee S.K."/>
        </authorList>
    </citation>
    <scope>NUCLEOTIDE SEQUENCE [LARGE SCALE GENOMIC DNA]</scope>
    <source>
        <tissue evidence="1">Muscle</tissue>
    </source>
</reference>
<evidence type="ECO:0000313" key="1">
    <source>
        <dbReference type="EMBL" id="TNN56165.1"/>
    </source>
</evidence>
<sequence>MQSHVEAVLGLWRRVPPAELIPLELVELRWHETEEVYLMFLVRKRGTTIRGSSGVVSMTTWPSGKNRRYL</sequence>
<gene>
    <name evidence="1" type="ORF">EYF80_033630</name>
</gene>
<dbReference type="Proteomes" id="UP000314294">
    <property type="component" value="Unassembled WGS sequence"/>
</dbReference>
<organism evidence="1 2">
    <name type="scientific">Liparis tanakae</name>
    <name type="common">Tanaka's snailfish</name>
    <dbReference type="NCBI Taxonomy" id="230148"/>
    <lineage>
        <taxon>Eukaryota</taxon>
        <taxon>Metazoa</taxon>
        <taxon>Chordata</taxon>
        <taxon>Craniata</taxon>
        <taxon>Vertebrata</taxon>
        <taxon>Euteleostomi</taxon>
        <taxon>Actinopterygii</taxon>
        <taxon>Neopterygii</taxon>
        <taxon>Teleostei</taxon>
        <taxon>Neoteleostei</taxon>
        <taxon>Acanthomorphata</taxon>
        <taxon>Eupercaria</taxon>
        <taxon>Perciformes</taxon>
        <taxon>Cottioidei</taxon>
        <taxon>Cottales</taxon>
        <taxon>Liparidae</taxon>
        <taxon>Liparis</taxon>
    </lineage>
</organism>
<dbReference type="AlphaFoldDB" id="A0A4Z2GSS8"/>
<accession>A0A4Z2GSS8</accession>
<protein>
    <submittedName>
        <fullName evidence="1">Uncharacterized protein</fullName>
    </submittedName>
</protein>
<proteinExistence type="predicted"/>
<comment type="caution">
    <text evidence="1">The sequence shown here is derived from an EMBL/GenBank/DDBJ whole genome shotgun (WGS) entry which is preliminary data.</text>
</comment>
<keyword evidence="2" id="KW-1185">Reference proteome</keyword>
<evidence type="ECO:0000313" key="2">
    <source>
        <dbReference type="Proteomes" id="UP000314294"/>
    </source>
</evidence>
<dbReference type="EMBL" id="SRLO01000435">
    <property type="protein sequence ID" value="TNN56165.1"/>
    <property type="molecule type" value="Genomic_DNA"/>
</dbReference>
<name>A0A4Z2GSS8_9TELE</name>